<evidence type="ECO:0000256" key="7">
    <source>
        <dbReference type="ARBA" id="ARBA00022801"/>
    </source>
</evidence>
<evidence type="ECO:0000256" key="11">
    <source>
        <dbReference type="ARBA" id="ARBA00023136"/>
    </source>
</evidence>
<evidence type="ECO:0000256" key="6">
    <source>
        <dbReference type="ARBA" id="ARBA00022692"/>
    </source>
</evidence>
<organism evidence="18 19">
    <name type="scientific">Salipaludibacillus agaradhaerens</name>
    <name type="common">Bacillus agaradhaerens</name>
    <dbReference type="NCBI Taxonomy" id="76935"/>
    <lineage>
        <taxon>Bacteria</taxon>
        <taxon>Bacillati</taxon>
        <taxon>Bacillota</taxon>
        <taxon>Bacilli</taxon>
        <taxon>Bacillales</taxon>
        <taxon>Bacillaceae</taxon>
    </lineage>
</organism>
<dbReference type="Proteomes" id="UP001057753">
    <property type="component" value="Unassembled WGS sequence"/>
</dbReference>
<keyword evidence="19" id="KW-1185">Reference proteome</keyword>
<dbReference type="GO" id="GO:0071555">
    <property type="term" value="P:cell wall organization"/>
    <property type="evidence" value="ECO:0007669"/>
    <property type="project" value="UniProtKB-KW"/>
</dbReference>
<comment type="miscellaneous">
    <text evidence="17">Bacitracin is thought to be involved in the inhibition of peptidoglycan synthesis by sequestering undecaprenyl diphosphate, thereby reducing the pool of lipid carrier available.</text>
</comment>
<evidence type="ECO:0000256" key="9">
    <source>
        <dbReference type="ARBA" id="ARBA00022984"/>
    </source>
</evidence>
<evidence type="ECO:0000256" key="1">
    <source>
        <dbReference type="ARBA" id="ARBA00004651"/>
    </source>
</evidence>
<dbReference type="AlphaFoldDB" id="A0A9Q4B1U5"/>
<evidence type="ECO:0000256" key="14">
    <source>
        <dbReference type="ARBA" id="ARBA00032707"/>
    </source>
</evidence>
<keyword evidence="12 17" id="KW-0046">Antibiotic resistance</keyword>
<evidence type="ECO:0000256" key="8">
    <source>
        <dbReference type="ARBA" id="ARBA00022960"/>
    </source>
</evidence>
<evidence type="ECO:0000256" key="3">
    <source>
        <dbReference type="ARBA" id="ARBA00012374"/>
    </source>
</evidence>
<dbReference type="GO" id="GO:0050380">
    <property type="term" value="F:undecaprenyl-diphosphatase activity"/>
    <property type="evidence" value="ECO:0007669"/>
    <property type="project" value="UniProtKB-UniRule"/>
</dbReference>
<feature type="transmembrane region" description="Helical" evidence="17">
    <location>
        <begin position="117"/>
        <end position="136"/>
    </location>
</feature>
<feature type="transmembrane region" description="Helical" evidence="17">
    <location>
        <begin position="219"/>
        <end position="244"/>
    </location>
</feature>
<evidence type="ECO:0000256" key="12">
    <source>
        <dbReference type="ARBA" id="ARBA00023251"/>
    </source>
</evidence>
<evidence type="ECO:0000256" key="13">
    <source>
        <dbReference type="ARBA" id="ARBA00023316"/>
    </source>
</evidence>
<dbReference type="HAMAP" id="MF_01006">
    <property type="entry name" value="Undec_diphosphatase"/>
    <property type="match status" value="1"/>
</dbReference>
<keyword evidence="11 17" id="KW-0472">Membrane</keyword>
<dbReference type="GO" id="GO:0008360">
    <property type="term" value="P:regulation of cell shape"/>
    <property type="evidence" value="ECO:0007669"/>
    <property type="project" value="UniProtKB-KW"/>
</dbReference>
<comment type="function">
    <text evidence="17">Catalyzes the dephosphorylation of undecaprenyl diphosphate (UPP). Confers resistance to bacitracin.</text>
</comment>
<comment type="caution">
    <text evidence="18">The sequence shown here is derived from an EMBL/GenBank/DDBJ whole genome shotgun (WGS) entry which is preliminary data.</text>
</comment>
<dbReference type="EMBL" id="JABXYM010000001">
    <property type="protein sequence ID" value="MCR6096605.1"/>
    <property type="molecule type" value="Genomic_DNA"/>
</dbReference>
<evidence type="ECO:0000313" key="18">
    <source>
        <dbReference type="EMBL" id="MCR6096605.1"/>
    </source>
</evidence>
<dbReference type="Pfam" id="PF02673">
    <property type="entry name" value="BacA"/>
    <property type="match status" value="1"/>
</dbReference>
<comment type="catalytic activity">
    <reaction evidence="16 17">
        <text>di-trans,octa-cis-undecaprenyl diphosphate + H2O = di-trans,octa-cis-undecaprenyl phosphate + phosphate + H(+)</text>
        <dbReference type="Rhea" id="RHEA:28094"/>
        <dbReference type="ChEBI" id="CHEBI:15377"/>
        <dbReference type="ChEBI" id="CHEBI:15378"/>
        <dbReference type="ChEBI" id="CHEBI:43474"/>
        <dbReference type="ChEBI" id="CHEBI:58405"/>
        <dbReference type="ChEBI" id="CHEBI:60392"/>
        <dbReference type="EC" id="3.6.1.27"/>
    </reaction>
</comment>
<evidence type="ECO:0000256" key="15">
    <source>
        <dbReference type="ARBA" id="ARBA00032932"/>
    </source>
</evidence>
<protein>
    <recommendedName>
        <fullName evidence="4 17">Undecaprenyl-diphosphatase</fullName>
        <ecNumber evidence="3 17">3.6.1.27</ecNumber>
    </recommendedName>
    <alternativeName>
        <fullName evidence="15 17">Bacitracin resistance protein</fullName>
    </alternativeName>
    <alternativeName>
        <fullName evidence="14 17">Undecaprenyl pyrophosphate phosphatase</fullName>
    </alternativeName>
</protein>
<proteinExistence type="inferred from homology"/>
<comment type="subcellular location">
    <subcellularLocation>
        <location evidence="1 17">Cell membrane</location>
        <topology evidence="1 17">Multi-pass membrane protein</topology>
    </subcellularLocation>
</comment>
<reference evidence="18" key="1">
    <citation type="submission" date="2020-06" db="EMBL/GenBank/DDBJ databases">
        <title>Insight into the genomes of haloalkaliphilic bacilli from Kenyan soda lakes.</title>
        <authorList>
            <person name="Mwirichia R."/>
            <person name="Villamizar G.C."/>
            <person name="Poehlein A."/>
            <person name="Mugweru J."/>
            <person name="Kipnyargis A."/>
            <person name="Kiplimo D."/>
            <person name="Orwa P."/>
            <person name="Daniel R."/>
        </authorList>
    </citation>
    <scope>NUCLEOTIDE SEQUENCE</scope>
    <source>
        <strain evidence="18">B1096_S55</strain>
    </source>
</reference>
<dbReference type="EC" id="3.6.1.27" evidence="3 17"/>
<evidence type="ECO:0000256" key="5">
    <source>
        <dbReference type="ARBA" id="ARBA00022475"/>
    </source>
</evidence>
<feature type="transmembrane region" description="Helical" evidence="17">
    <location>
        <begin position="250"/>
        <end position="268"/>
    </location>
</feature>
<dbReference type="InterPro" id="IPR003824">
    <property type="entry name" value="UppP"/>
</dbReference>
<dbReference type="GO" id="GO:0046677">
    <property type="term" value="P:response to antibiotic"/>
    <property type="evidence" value="ECO:0007669"/>
    <property type="project" value="UniProtKB-UniRule"/>
</dbReference>
<evidence type="ECO:0000256" key="17">
    <source>
        <dbReference type="HAMAP-Rule" id="MF_01006"/>
    </source>
</evidence>
<gene>
    <name evidence="17" type="primary">uppP</name>
    <name evidence="18" type="ORF">HXA33_08555</name>
</gene>
<name>A0A9Q4B1U5_SALAG</name>
<comment type="similarity">
    <text evidence="2 17">Belongs to the UppP family.</text>
</comment>
<dbReference type="PANTHER" id="PTHR30622:SF2">
    <property type="entry name" value="UNDECAPRENYL-DIPHOSPHATASE"/>
    <property type="match status" value="1"/>
</dbReference>
<evidence type="ECO:0000256" key="16">
    <source>
        <dbReference type="ARBA" id="ARBA00047594"/>
    </source>
</evidence>
<feature type="transmembrane region" description="Helical" evidence="17">
    <location>
        <begin position="84"/>
        <end position="105"/>
    </location>
</feature>
<feature type="transmembrane region" description="Helical" evidence="17">
    <location>
        <begin position="7"/>
        <end position="29"/>
    </location>
</feature>
<dbReference type="GO" id="GO:0009252">
    <property type="term" value="P:peptidoglycan biosynthetic process"/>
    <property type="evidence" value="ECO:0007669"/>
    <property type="project" value="UniProtKB-KW"/>
</dbReference>
<evidence type="ECO:0000313" key="19">
    <source>
        <dbReference type="Proteomes" id="UP001057753"/>
    </source>
</evidence>
<evidence type="ECO:0000256" key="2">
    <source>
        <dbReference type="ARBA" id="ARBA00010621"/>
    </source>
</evidence>
<dbReference type="RefSeq" id="WP_257821169.1">
    <property type="nucleotide sequence ID" value="NZ_JABXYM010000001.1"/>
</dbReference>
<feature type="transmembrane region" description="Helical" evidence="17">
    <location>
        <begin position="187"/>
        <end position="207"/>
    </location>
</feature>
<keyword evidence="6 17" id="KW-0812">Transmembrane</keyword>
<feature type="transmembrane region" description="Helical" evidence="17">
    <location>
        <begin position="41"/>
        <end position="60"/>
    </location>
</feature>
<evidence type="ECO:0000256" key="4">
    <source>
        <dbReference type="ARBA" id="ARBA00021581"/>
    </source>
</evidence>
<keyword evidence="7 17" id="KW-0378">Hydrolase</keyword>
<keyword evidence="8 17" id="KW-0133">Cell shape</keyword>
<accession>A0A9Q4B1U5</accession>
<keyword evidence="10 17" id="KW-1133">Transmembrane helix</keyword>
<sequence length="276" mass="30592">MSLIEAIIFGIVQGISEFLPISSTAHIVITQLMLGYTFPGLSFEIFLHLASVLAVILYFWKDLWEVIRGFFAFLFRRSTEDKPLFFFGVYLLVATFITGILGMLLSDVISDAMKTPAMIASALTVTGLALIFIERFHKTGSKDESSMTMIDAILVGLGQTLAVIPGISRSGSTLVVSLLAGLNRETAVRYSFLLSIPVILGSTVMALDEFTAEMVTYIGPLNLFVAFVVTFFFSILGIIWLIEFLKRSKLIYFALYCFALAIFVYLYIDPSTVIDI</sequence>
<dbReference type="GO" id="GO:0005886">
    <property type="term" value="C:plasma membrane"/>
    <property type="evidence" value="ECO:0007669"/>
    <property type="project" value="UniProtKB-SubCell"/>
</dbReference>
<keyword evidence="9 17" id="KW-0573">Peptidoglycan synthesis</keyword>
<dbReference type="PANTHER" id="PTHR30622">
    <property type="entry name" value="UNDECAPRENYL-DIPHOSPHATASE"/>
    <property type="match status" value="1"/>
</dbReference>
<keyword evidence="13 17" id="KW-0961">Cell wall biogenesis/degradation</keyword>
<keyword evidence="5 17" id="KW-1003">Cell membrane</keyword>
<evidence type="ECO:0000256" key="10">
    <source>
        <dbReference type="ARBA" id="ARBA00022989"/>
    </source>
</evidence>